<dbReference type="KEGG" id="caqu:CAQU_03815"/>
<evidence type="ECO:0000256" key="3">
    <source>
        <dbReference type="ARBA" id="ARBA00023163"/>
    </source>
</evidence>
<keyword evidence="1" id="KW-0805">Transcription regulation</keyword>
<evidence type="ECO:0000256" key="2">
    <source>
        <dbReference type="ARBA" id="ARBA00023125"/>
    </source>
</evidence>
<keyword evidence="3" id="KW-0804">Transcription</keyword>
<dbReference type="OrthoDB" id="3766519at2"/>
<evidence type="ECO:0000313" key="8">
    <source>
        <dbReference type="Proteomes" id="UP000185478"/>
    </source>
</evidence>
<dbReference type="InterPro" id="IPR001647">
    <property type="entry name" value="HTH_TetR"/>
</dbReference>
<dbReference type="STRING" id="1431546.CAQU_03815"/>
<dbReference type="GO" id="GO:0003700">
    <property type="term" value="F:DNA-binding transcription factor activity"/>
    <property type="evidence" value="ECO:0007669"/>
    <property type="project" value="TreeGrafter"/>
</dbReference>
<dbReference type="Gene3D" id="1.10.357.10">
    <property type="entry name" value="Tetracycline Repressor, domain 2"/>
    <property type="match status" value="1"/>
</dbReference>
<dbReference type="RefSeq" id="WP_075725340.1">
    <property type="nucleotide sequence ID" value="NZ_CP009245.1"/>
</dbReference>
<keyword evidence="8" id="KW-1185">Reference proteome</keyword>
<feature type="DNA-binding region" description="H-T-H motif" evidence="4">
    <location>
        <begin position="41"/>
        <end position="60"/>
    </location>
</feature>
<accession>A0A1L7CET3</accession>
<dbReference type="InterPro" id="IPR050109">
    <property type="entry name" value="HTH-type_TetR-like_transc_reg"/>
</dbReference>
<evidence type="ECO:0000256" key="1">
    <source>
        <dbReference type="ARBA" id="ARBA00023015"/>
    </source>
</evidence>
<dbReference type="Pfam" id="PF00440">
    <property type="entry name" value="TetR_N"/>
    <property type="match status" value="1"/>
</dbReference>
<protein>
    <submittedName>
        <fullName evidence="7">TetR family transcriptional regulator</fullName>
    </submittedName>
</protein>
<name>A0A1L7CET3_9CORY</name>
<dbReference type="EMBL" id="CP009245">
    <property type="protein sequence ID" value="APT84337.1"/>
    <property type="molecule type" value="Genomic_DNA"/>
</dbReference>
<dbReference type="PANTHER" id="PTHR30055:SF234">
    <property type="entry name" value="HTH-TYPE TRANSCRIPTIONAL REGULATOR BETI"/>
    <property type="match status" value="1"/>
</dbReference>
<dbReference type="Proteomes" id="UP000185478">
    <property type="component" value="Chromosome"/>
</dbReference>
<evidence type="ECO:0000259" key="6">
    <source>
        <dbReference type="PROSITE" id="PS50977"/>
    </source>
</evidence>
<dbReference type="GO" id="GO:0000976">
    <property type="term" value="F:transcription cis-regulatory region binding"/>
    <property type="evidence" value="ECO:0007669"/>
    <property type="project" value="TreeGrafter"/>
</dbReference>
<reference evidence="7 8" key="1">
    <citation type="submission" date="2014-08" db="EMBL/GenBank/DDBJ databases">
        <title>Complete genome sequence of Corynebacterium aquilae S-613T(T) (=DSM 44791(T)), isolated from the choana of a healthy golden eagle.</title>
        <authorList>
            <person name="Ruckert C."/>
            <person name="Albersmeier A."/>
            <person name="Winkler A."/>
            <person name="Kalinowski J."/>
        </authorList>
    </citation>
    <scope>NUCLEOTIDE SEQUENCE [LARGE SCALE GENOMIC DNA]</scope>
    <source>
        <strain evidence="7 8">S-613</strain>
    </source>
</reference>
<dbReference type="AlphaFoldDB" id="A0A1L7CET3"/>
<sequence>MAGAVGRPRKHSPRRKGSTAREEILDASAELFTTQGYATTSTHQIADAVGIRQASLYYHFPSKSDIFISLLKSTTEPSMQIAETLSEAGGTPSLRLWALVAAEARLLLSSRWNLGRLYQLPIAVSEEFAEFHHERAALARVFEEIAEDIVGAGDPRAQLPFLLSQTVTEMRPNNGTAPFSPSGEQALPDTAIMLADAALKVIGAELPAERVAWCVGVLNQAEANADEK</sequence>
<dbReference type="PANTHER" id="PTHR30055">
    <property type="entry name" value="HTH-TYPE TRANSCRIPTIONAL REGULATOR RUTR"/>
    <property type="match status" value="1"/>
</dbReference>
<proteinExistence type="predicted"/>
<evidence type="ECO:0000313" key="7">
    <source>
        <dbReference type="EMBL" id="APT84337.1"/>
    </source>
</evidence>
<gene>
    <name evidence="7" type="ORF">CAQU_03815</name>
</gene>
<feature type="compositionally biased region" description="Basic residues" evidence="5">
    <location>
        <begin position="7"/>
        <end position="18"/>
    </location>
</feature>
<keyword evidence="2 4" id="KW-0238">DNA-binding</keyword>
<dbReference type="InterPro" id="IPR009057">
    <property type="entry name" value="Homeodomain-like_sf"/>
</dbReference>
<feature type="domain" description="HTH tetR-type" evidence="6">
    <location>
        <begin position="18"/>
        <end position="78"/>
    </location>
</feature>
<evidence type="ECO:0000256" key="4">
    <source>
        <dbReference type="PROSITE-ProRule" id="PRU00335"/>
    </source>
</evidence>
<feature type="region of interest" description="Disordered" evidence="5">
    <location>
        <begin position="1"/>
        <end position="20"/>
    </location>
</feature>
<dbReference type="PRINTS" id="PR00455">
    <property type="entry name" value="HTHTETR"/>
</dbReference>
<evidence type="ECO:0000256" key="5">
    <source>
        <dbReference type="SAM" id="MobiDB-lite"/>
    </source>
</evidence>
<organism evidence="7 8">
    <name type="scientific">Corynebacterium aquilae DSM 44791</name>
    <dbReference type="NCBI Taxonomy" id="1431546"/>
    <lineage>
        <taxon>Bacteria</taxon>
        <taxon>Bacillati</taxon>
        <taxon>Actinomycetota</taxon>
        <taxon>Actinomycetes</taxon>
        <taxon>Mycobacteriales</taxon>
        <taxon>Corynebacteriaceae</taxon>
        <taxon>Corynebacterium</taxon>
    </lineage>
</organism>
<dbReference type="PROSITE" id="PS50977">
    <property type="entry name" value="HTH_TETR_2"/>
    <property type="match status" value="1"/>
</dbReference>
<dbReference type="SUPFAM" id="SSF46689">
    <property type="entry name" value="Homeodomain-like"/>
    <property type="match status" value="1"/>
</dbReference>